<dbReference type="InterPro" id="IPR013149">
    <property type="entry name" value="ADH-like_C"/>
</dbReference>
<dbReference type="SUPFAM" id="SSF51735">
    <property type="entry name" value="NAD(P)-binding Rossmann-fold domains"/>
    <property type="match status" value="1"/>
</dbReference>
<dbReference type="InterPro" id="IPR052733">
    <property type="entry name" value="Chloroplast_QOR"/>
</dbReference>
<dbReference type="PANTHER" id="PTHR44013:SF1">
    <property type="entry name" value="ZINC-TYPE ALCOHOL DEHYDROGENASE-LIKE PROTEIN C16A3.02C"/>
    <property type="match status" value="1"/>
</dbReference>
<evidence type="ECO:0000259" key="1">
    <source>
        <dbReference type="Pfam" id="PF00107"/>
    </source>
</evidence>
<sequence length="249" mass="27207">MFHSDATKAYGGTLCEYTLVDVDAVVRIPVKRGIPTVNLQNAAAMPCSVWTIYIALFDKLRIEKDRCIFIDGVTNIQGRSAVQLAHNMGLFVLATCPDDDMENVELLGADVVFDLHSHSSVATEVLQITNGFGTDYYLAVSPDANVAAYMDVVRFGGSLCLTSGQLAPTTESLLERQLSVHYVSLDSLYSNALTRRHLRFIGEQVLDLYRKSAFTIDSVAMPFDKAGEALNNVAAGESVYRSIVIAITK</sequence>
<proteinExistence type="predicted"/>
<dbReference type="Gene3D" id="3.90.180.10">
    <property type="entry name" value="Medium-chain alcohol dehydrogenases, catalytic domain"/>
    <property type="match status" value="1"/>
</dbReference>
<gene>
    <name evidence="2" type="ORF">ADEAN_001019600</name>
</gene>
<dbReference type="InterPro" id="IPR036291">
    <property type="entry name" value="NAD(P)-bd_dom_sf"/>
</dbReference>
<protein>
    <submittedName>
        <fullName evidence="2">Zinc-binding dehydrogenase, putative</fullName>
    </submittedName>
</protein>
<dbReference type="PANTHER" id="PTHR44013">
    <property type="entry name" value="ZINC-TYPE ALCOHOL DEHYDROGENASE-LIKE PROTEIN C16A3.02C"/>
    <property type="match status" value="1"/>
</dbReference>
<accession>A0A7G2CTM8</accession>
<dbReference type="AlphaFoldDB" id="A0A7G2CTM8"/>
<dbReference type="OrthoDB" id="9992527at2759"/>
<evidence type="ECO:0000313" key="2">
    <source>
        <dbReference type="EMBL" id="CAD2222649.1"/>
    </source>
</evidence>
<organism evidence="2 3">
    <name type="scientific">Angomonas deanei</name>
    <dbReference type="NCBI Taxonomy" id="59799"/>
    <lineage>
        <taxon>Eukaryota</taxon>
        <taxon>Discoba</taxon>
        <taxon>Euglenozoa</taxon>
        <taxon>Kinetoplastea</taxon>
        <taxon>Metakinetoplastina</taxon>
        <taxon>Trypanosomatida</taxon>
        <taxon>Trypanosomatidae</taxon>
        <taxon>Strigomonadinae</taxon>
        <taxon>Angomonas</taxon>
    </lineage>
</organism>
<name>A0A7G2CTM8_9TRYP</name>
<dbReference type="EMBL" id="LR877171">
    <property type="protein sequence ID" value="CAD2222649.1"/>
    <property type="molecule type" value="Genomic_DNA"/>
</dbReference>
<reference evidence="2 3" key="1">
    <citation type="submission" date="2020-08" db="EMBL/GenBank/DDBJ databases">
        <authorList>
            <person name="Newling K."/>
            <person name="Davey J."/>
            <person name="Forrester S."/>
        </authorList>
    </citation>
    <scope>NUCLEOTIDE SEQUENCE [LARGE SCALE GENOMIC DNA]</scope>
    <source>
        <strain evidence="3">Crithidia deanei Carvalho (ATCC PRA-265)</strain>
    </source>
</reference>
<dbReference type="Pfam" id="PF00107">
    <property type="entry name" value="ADH_zinc_N"/>
    <property type="match status" value="1"/>
</dbReference>
<feature type="domain" description="Alcohol dehydrogenase-like C-terminal" evidence="1">
    <location>
        <begin position="78"/>
        <end position="181"/>
    </location>
</feature>
<dbReference type="Proteomes" id="UP000515908">
    <property type="component" value="Chromosome 27"/>
</dbReference>
<dbReference type="VEuPathDB" id="TriTrypDB:ADEAN_001019600"/>
<keyword evidence="3" id="KW-1185">Reference proteome</keyword>
<evidence type="ECO:0000313" key="3">
    <source>
        <dbReference type="Proteomes" id="UP000515908"/>
    </source>
</evidence>